<evidence type="ECO:0000259" key="4">
    <source>
        <dbReference type="PROSITE" id="PS50949"/>
    </source>
</evidence>
<dbReference type="SUPFAM" id="SSF64288">
    <property type="entry name" value="Chorismate lyase-like"/>
    <property type="match status" value="1"/>
</dbReference>
<dbReference type="PROSITE" id="PS50949">
    <property type="entry name" value="HTH_GNTR"/>
    <property type="match status" value="1"/>
</dbReference>
<dbReference type="GO" id="GO:0003700">
    <property type="term" value="F:DNA-binding transcription factor activity"/>
    <property type="evidence" value="ECO:0007669"/>
    <property type="project" value="InterPro"/>
</dbReference>
<keyword evidence="1" id="KW-0805">Transcription regulation</keyword>
<keyword evidence="3" id="KW-0804">Transcription</keyword>
<evidence type="ECO:0000256" key="3">
    <source>
        <dbReference type="ARBA" id="ARBA00023163"/>
    </source>
</evidence>
<dbReference type="PRINTS" id="PR00035">
    <property type="entry name" value="HTHGNTR"/>
</dbReference>
<comment type="caution">
    <text evidence="5">The sequence shown here is derived from an EMBL/GenBank/DDBJ whole genome shotgun (WGS) entry which is preliminary data.</text>
</comment>
<dbReference type="InterPro" id="IPR028978">
    <property type="entry name" value="Chorismate_lyase_/UTRA_dom_sf"/>
</dbReference>
<evidence type="ECO:0000256" key="1">
    <source>
        <dbReference type="ARBA" id="ARBA00023015"/>
    </source>
</evidence>
<sequence length="253" mass="27982">MGNSEQTLPPELFMDIDRAGPIPLYYQVATRIEDAIRSGVLPAGSRLENEVALGERLGLSRPTIRRAIQDVVDKGLLVRRRGIGTQVVHGEVARQVELTSLHEDLARSGHQPSTTLLLSEVIPADETMAEHLSLPEGSPLLHLRRLRSSDDTPLAVLENYLPSDFTDLSTSALTEYGLYQVLRSRGTTMRVARERIGARTATDEESTLLDIAAAGPVLTMERTAYDNSGRAVEYGQHCYRPDLYSFEVTLVDR</sequence>
<dbReference type="GO" id="GO:0003677">
    <property type="term" value="F:DNA binding"/>
    <property type="evidence" value="ECO:0007669"/>
    <property type="project" value="UniProtKB-KW"/>
</dbReference>
<dbReference type="GO" id="GO:0045892">
    <property type="term" value="P:negative regulation of DNA-templated transcription"/>
    <property type="evidence" value="ECO:0007669"/>
    <property type="project" value="TreeGrafter"/>
</dbReference>
<name>A0A4Q8AJ55_9MICO</name>
<dbReference type="InterPro" id="IPR036388">
    <property type="entry name" value="WH-like_DNA-bd_sf"/>
</dbReference>
<dbReference type="RefSeq" id="WP_130504487.1">
    <property type="nucleotide sequence ID" value="NZ_SHLC01000001.1"/>
</dbReference>
<dbReference type="Pfam" id="PF00392">
    <property type="entry name" value="GntR"/>
    <property type="match status" value="1"/>
</dbReference>
<dbReference type="EMBL" id="SHLC01000001">
    <property type="protein sequence ID" value="RZU63883.1"/>
    <property type="molecule type" value="Genomic_DNA"/>
</dbReference>
<reference evidence="5 6" key="1">
    <citation type="submission" date="2019-02" db="EMBL/GenBank/DDBJ databases">
        <title>Sequencing the genomes of 1000 actinobacteria strains.</title>
        <authorList>
            <person name="Klenk H.-P."/>
        </authorList>
    </citation>
    <scope>NUCLEOTIDE SEQUENCE [LARGE SCALE GENOMIC DNA]</scope>
    <source>
        <strain evidence="5 6">DSM 18319</strain>
    </source>
</reference>
<protein>
    <submittedName>
        <fullName evidence="5">GntR family transcriptional regulator</fullName>
    </submittedName>
</protein>
<dbReference type="InterPro" id="IPR050679">
    <property type="entry name" value="Bact_HTH_transcr_reg"/>
</dbReference>
<dbReference type="Pfam" id="PF07702">
    <property type="entry name" value="UTRA"/>
    <property type="match status" value="1"/>
</dbReference>
<dbReference type="Gene3D" id="3.40.1410.10">
    <property type="entry name" value="Chorismate lyase-like"/>
    <property type="match status" value="1"/>
</dbReference>
<dbReference type="AlphaFoldDB" id="A0A4Q8AJ55"/>
<organism evidence="5 6">
    <name type="scientific">Microterricola gilva</name>
    <dbReference type="NCBI Taxonomy" id="393267"/>
    <lineage>
        <taxon>Bacteria</taxon>
        <taxon>Bacillati</taxon>
        <taxon>Actinomycetota</taxon>
        <taxon>Actinomycetes</taxon>
        <taxon>Micrococcales</taxon>
        <taxon>Microbacteriaceae</taxon>
        <taxon>Microterricola</taxon>
    </lineage>
</organism>
<dbReference type="PANTHER" id="PTHR44846:SF17">
    <property type="entry name" value="GNTR-FAMILY TRANSCRIPTIONAL REGULATOR"/>
    <property type="match status" value="1"/>
</dbReference>
<dbReference type="InterPro" id="IPR000524">
    <property type="entry name" value="Tscrpt_reg_HTH_GntR"/>
</dbReference>
<dbReference type="OrthoDB" id="3194402at2"/>
<dbReference type="Proteomes" id="UP000291483">
    <property type="component" value="Unassembled WGS sequence"/>
</dbReference>
<dbReference type="SMART" id="SM00866">
    <property type="entry name" value="UTRA"/>
    <property type="match status" value="1"/>
</dbReference>
<feature type="domain" description="HTH gntR-type" evidence="4">
    <location>
        <begin position="22"/>
        <end position="90"/>
    </location>
</feature>
<accession>A0A4Q8AJ55</accession>
<evidence type="ECO:0000313" key="5">
    <source>
        <dbReference type="EMBL" id="RZU63883.1"/>
    </source>
</evidence>
<dbReference type="PANTHER" id="PTHR44846">
    <property type="entry name" value="MANNOSYL-D-GLYCERATE TRANSPORT/METABOLISM SYSTEM REPRESSOR MNGR-RELATED"/>
    <property type="match status" value="1"/>
</dbReference>
<dbReference type="InterPro" id="IPR036390">
    <property type="entry name" value="WH_DNA-bd_sf"/>
</dbReference>
<evidence type="ECO:0000256" key="2">
    <source>
        <dbReference type="ARBA" id="ARBA00023125"/>
    </source>
</evidence>
<dbReference type="SUPFAM" id="SSF46785">
    <property type="entry name" value="Winged helix' DNA-binding domain"/>
    <property type="match status" value="1"/>
</dbReference>
<keyword evidence="2" id="KW-0238">DNA-binding</keyword>
<dbReference type="InterPro" id="IPR011663">
    <property type="entry name" value="UTRA"/>
</dbReference>
<keyword evidence="6" id="KW-1185">Reference proteome</keyword>
<dbReference type="Gene3D" id="1.10.10.10">
    <property type="entry name" value="Winged helix-like DNA-binding domain superfamily/Winged helix DNA-binding domain"/>
    <property type="match status" value="1"/>
</dbReference>
<proteinExistence type="predicted"/>
<dbReference type="SMART" id="SM00345">
    <property type="entry name" value="HTH_GNTR"/>
    <property type="match status" value="1"/>
</dbReference>
<gene>
    <name evidence="5" type="ORF">EV379_0172</name>
</gene>
<evidence type="ECO:0000313" key="6">
    <source>
        <dbReference type="Proteomes" id="UP000291483"/>
    </source>
</evidence>
<dbReference type="CDD" id="cd07377">
    <property type="entry name" value="WHTH_GntR"/>
    <property type="match status" value="1"/>
</dbReference>